<feature type="transmembrane region" description="Helical" evidence="2">
    <location>
        <begin position="434"/>
        <end position="455"/>
    </location>
</feature>
<dbReference type="InterPro" id="IPR039720">
    <property type="entry name" value="TMEM94"/>
</dbReference>
<dbReference type="PANTHER" id="PTHR13219:SF6">
    <property type="entry name" value="TRANSMEMBRANE PROTEIN 94"/>
    <property type="match status" value="1"/>
</dbReference>
<evidence type="ECO:0000313" key="3">
    <source>
        <dbReference type="EMBL" id="ELT96471.1"/>
    </source>
</evidence>
<dbReference type="EMBL" id="KB308811">
    <property type="protein sequence ID" value="ELT96471.1"/>
    <property type="molecule type" value="Genomic_DNA"/>
</dbReference>
<gene>
    <name evidence="3" type="ORF">CAPTEDRAFT_150937</name>
</gene>
<dbReference type="OrthoDB" id="5568754at2759"/>
<keyword evidence="2" id="KW-0472">Membrane</keyword>
<dbReference type="SUPFAM" id="SSF81665">
    <property type="entry name" value="Calcium ATPase, transmembrane domain M"/>
    <property type="match status" value="1"/>
</dbReference>
<dbReference type="EMBL" id="AMQN01011293">
    <property type="status" value="NOT_ANNOTATED_CDS"/>
    <property type="molecule type" value="Genomic_DNA"/>
</dbReference>
<reference evidence="3 5" key="2">
    <citation type="journal article" date="2013" name="Nature">
        <title>Insights into bilaterian evolution from three spiralian genomes.</title>
        <authorList>
            <person name="Simakov O."/>
            <person name="Marletaz F."/>
            <person name="Cho S.J."/>
            <person name="Edsinger-Gonzales E."/>
            <person name="Havlak P."/>
            <person name="Hellsten U."/>
            <person name="Kuo D.H."/>
            <person name="Larsson T."/>
            <person name="Lv J."/>
            <person name="Arendt D."/>
            <person name="Savage R."/>
            <person name="Osoegawa K."/>
            <person name="de Jong P."/>
            <person name="Grimwood J."/>
            <person name="Chapman J.A."/>
            <person name="Shapiro H."/>
            <person name="Aerts A."/>
            <person name="Otillar R.P."/>
            <person name="Terry A.Y."/>
            <person name="Boore J.L."/>
            <person name="Grigoriev I.V."/>
            <person name="Lindberg D.R."/>
            <person name="Seaver E.C."/>
            <person name="Weisblat D.A."/>
            <person name="Putnam N.H."/>
            <person name="Rokhsar D.S."/>
        </authorList>
    </citation>
    <scope>NUCLEOTIDE SEQUENCE</scope>
    <source>
        <strain evidence="3 5">I ESC-2004</strain>
    </source>
</reference>
<evidence type="ECO:0000256" key="2">
    <source>
        <dbReference type="SAM" id="Phobius"/>
    </source>
</evidence>
<feature type="transmembrane region" description="Helical" evidence="2">
    <location>
        <begin position="611"/>
        <end position="633"/>
    </location>
</feature>
<feature type="region of interest" description="Disordered" evidence="1">
    <location>
        <begin position="203"/>
        <end position="229"/>
    </location>
</feature>
<sequence>MPMPNMFSVVATDTMTGMNQLFSQGTADLLLDTCSDFWDGQDLMPLTEQDRKKISDFYHRTSMSSYCTAFAYRPITNVLGREFGSMYLEMGSDTQNTRPKLCNDLPAHLSADSLIQGASMESIHETMGCLSAQCNQIFIGMITMQYQAKQEVVELIDALEGACIRFVHFSKENELRSRVFSEKMGLEAGWNCHISLLSEASPDADTSGRGASHSSLSATSHLSPRSVDSLSYQEAKEGRSAITLQRRSSAPSAVHLEGAQAKLPKGIENIRPHIESVDNVPLQVSLFTDCTPDTTQEMLIIFQEYGEVVCCLGSTANIHNTQLFLQADASLGLEPQFPQVCVRREAMSERWDPLGQTGIPSPYELSSRLLGLPCSLTYSQDDSLSVLPLIAVARHHCHGVRSALLLLLMSQLGLALLQFLGAVLLLPPVLPPRLLLWLSGVIVPLLCLCLLCNPIDLQVAKMAQAKKPKDALSLRFLTLYCVRFVPSILISLVCFGVTLHSLCQQLSPPSNSTSCHVIFGDQNYNGSSFTWNGWTEQYSHGLILAQNILAFQLLLYIICISLCYLQRFTYLWQKSPLLNIPWCCTALFLLILQAIYFAIDVHVSNAKHDTVVTLASVPMATWITAFLWLFILIPSQEVIKYMEIKAWVRHQKRARLDFGTKLGMNSPF</sequence>
<keyword evidence="2" id="KW-0812">Transmembrane</keyword>
<evidence type="ECO:0000256" key="1">
    <source>
        <dbReference type="SAM" id="MobiDB-lite"/>
    </source>
</evidence>
<dbReference type="HOGENOM" id="CLU_360420_0_0_1"/>
<dbReference type="FunCoup" id="R7TYH0">
    <property type="interactions" value="160"/>
</dbReference>
<dbReference type="Gene3D" id="1.20.1110.10">
    <property type="entry name" value="Calcium-transporting ATPase, transmembrane domain"/>
    <property type="match status" value="1"/>
</dbReference>
<proteinExistence type="predicted"/>
<feature type="compositionally biased region" description="Low complexity" evidence="1">
    <location>
        <begin position="211"/>
        <end position="223"/>
    </location>
</feature>
<reference evidence="4" key="3">
    <citation type="submission" date="2015-06" db="UniProtKB">
        <authorList>
            <consortium name="EnsemblMetazoa"/>
        </authorList>
    </citation>
    <scope>IDENTIFICATION</scope>
</reference>
<evidence type="ECO:0008006" key="6">
    <source>
        <dbReference type="Google" id="ProtNLM"/>
    </source>
</evidence>
<evidence type="ECO:0000313" key="5">
    <source>
        <dbReference type="Proteomes" id="UP000014760"/>
    </source>
</evidence>
<dbReference type="OMA" id="GWNCFIS"/>
<dbReference type="PANTHER" id="PTHR13219">
    <property type="entry name" value="TRANSMEMBRANE PROTEIN 94"/>
    <property type="match status" value="1"/>
</dbReference>
<reference evidence="5" key="1">
    <citation type="submission" date="2012-12" db="EMBL/GenBank/DDBJ databases">
        <authorList>
            <person name="Hellsten U."/>
            <person name="Grimwood J."/>
            <person name="Chapman J.A."/>
            <person name="Shapiro H."/>
            <person name="Aerts A."/>
            <person name="Otillar R.P."/>
            <person name="Terry A.Y."/>
            <person name="Boore J.L."/>
            <person name="Simakov O."/>
            <person name="Marletaz F."/>
            <person name="Cho S.-J."/>
            <person name="Edsinger-Gonzales E."/>
            <person name="Havlak P."/>
            <person name="Kuo D.-H."/>
            <person name="Larsson T."/>
            <person name="Lv J."/>
            <person name="Arendt D."/>
            <person name="Savage R."/>
            <person name="Osoegawa K."/>
            <person name="de Jong P."/>
            <person name="Lindberg D.R."/>
            <person name="Seaver E.C."/>
            <person name="Weisblat D.A."/>
            <person name="Putnam N.H."/>
            <person name="Grigoriev I.V."/>
            <person name="Rokhsar D.S."/>
        </authorList>
    </citation>
    <scope>NUCLEOTIDE SEQUENCE</scope>
    <source>
        <strain evidence="5">I ESC-2004</strain>
    </source>
</reference>
<organism evidence="3">
    <name type="scientific">Capitella teleta</name>
    <name type="common">Polychaete worm</name>
    <dbReference type="NCBI Taxonomy" id="283909"/>
    <lineage>
        <taxon>Eukaryota</taxon>
        <taxon>Metazoa</taxon>
        <taxon>Spiralia</taxon>
        <taxon>Lophotrochozoa</taxon>
        <taxon>Annelida</taxon>
        <taxon>Polychaeta</taxon>
        <taxon>Sedentaria</taxon>
        <taxon>Scolecida</taxon>
        <taxon>Capitellidae</taxon>
        <taxon>Capitella</taxon>
    </lineage>
</organism>
<dbReference type="Proteomes" id="UP000014760">
    <property type="component" value="Unassembled WGS sequence"/>
</dbReference>
<dbReference type="STRING" id="283909.R7TYH0"/>
<dbReference type="GO" id="GO:0000166">
    <property type="term" value="F:nucleotide binding"/>
    <property type="evidence" value="ECO:0007669"/>
    <property type="project" value="InterPro"/>
</dbReference>
<dbReference type="SUPFAM" id="SSF81660">
    <property type="entry name" value="Metal cation-transporting ATPase, ATP-binding domain N"/>
    <property type="match status" value="1"/>
</dbReference>
<keyword evidence="5" id="KW-1185">Reference proteome</keyword>
<dbReference type="InterPro" id="IPR023298">
    <property type="entry name" value="ATPase_P-typ_TM_dom_sf"/>
</dbReference>
<dbReference type="AlphaFoldDB" id="R7TYH0"/>
<feature type="transmembrane region" description="Helical" evidence="2">
    <location>
        <begin position="543"/>
        <end position="565"/>
    </location>
</feature>
<feature type="transmembrane region" description="Helical" evidence="2">
    <location>
        <begin position="476"/>
        <end position="499"/>
    </location>
</feature>
<dbReference type="EnsemblMetazoa" id="CapteT150937">
    <property type="protein sequence ID" value="CapteP150937"/>
    <property type="gene ID" value="CapteG150937"/>
</dbReference>
<keyword evidence="2" id="KW-1133">Transmembrane helix</keyword>
<dbReference type="InterPro" id="IPR023299">
    <property type="entry name" value="ATPase_P-typ_cyto_dom_N"/>
</dbReference>
<protein>
    <recommendedName>
        <fullName evidence="6">Cation-transporting P-type ATPase C-terminal domain-containing protein</fullName>
    </recommendedName>
</protein>
<name>R7TYH0_CAPTE</name>
<feature type="transmembrane region" description="Helical" evidence="2">
    <location>
        <begin position="577"/>
        <end position="599"/>
    </location>
</feature>
<accession>R7TYH0</accession>
<feature type="transmembrane region" description="Helical" evidence="2">
    <location>
        <begin position="404"/>
        <end position="428"/>
    </location>
</feature>
<evidence type="ECO:0000313" key="4">
    <source>
        <dbReference type="EnsemblMetazoa" id="CapteP150937"/>
    </source>
</evidence>